<feature type="binding site" evidence="3">
    <location>
        <position position="164"/>
    </location>
    <ligand>
        <name>substrate</name>
    </ligand>
</feature>
<dbReference type="PANTHER" id="PTHR42997:SF1">
    <property type="entry name" value="AP-4-A PHOSPHORYLASE"/>
    <property type="match status" value="1"/>
</dbReference>
<proteinExistence type="predicted"/>
<dbReference type="InterPro" id="IPR039383">
    <property type="entry name" value="FHIT"/>
</dbReference>
<evidence type="ECO:0000256" key="2">
    <source>
        <dbReference type="PIRSR" id="PIRSR639383-1"/>
    </source>
</evidence>
<feature type="short sequence motif" description="Histidine triad motif" evidence="4">
    <location>
        <begin position="160"/>
        <end position="164"/>
    </location>
</feature>
<keyword evidence="9" id="KW-1185">Reference proteome</keyword>
<dbReference type="InterPro" id="IPR052908">
    <property type="entry name" value="AP-4-A_phosphorylase"/>
</dbReference>
<dbReference type="EMBL" id="AHAE01000001">
    <property type="protein sequence ID" value="EJZ83068.1"/>
    <property type="molecule type" value="Genomic_DNA"/>
</dbReference>
<feature type="active site" description="Tele-AMP-histidine intermediate" evidence="2">
    <location>
        <position position="162"/>
    </location>
</feature>
<evidence type="ECO:0000313" key="7">
    <source>
        <dbReference type="EMBL" id="CCI83197.1"/>
    </source>
</evidence>
<name>I7L8F5_9CORY</name>
<feature type="region of interest" description="Disordered" evidence="5">
    <location>
        <begin position="42"/>
        <end position="73"/>
    </location>
</feature>
<dbReference type="PANTHER" id="PTHR42997">
    <property type="entry name" value="HIT FAMILY HYDROLASE"/>
    <property type="match status" value="1"/>
</dbReference>
<comment type="caution">
    <text evidence="7">The sequence shown here is derived from an EMBL/GenBank/DDBJ whole genome shotgun (WGS) entry which is preliminary data.</text>
</comment>
<evidence type="ECO:0000313" key="9">
    <source>
        <dbReference type="Proteomes" id="UP000006078"/>
    </source>
</evidence>
<evidence type="ECO:0000256" key="1">
    <source>
        <dbReference type="ARBA" id="ARBA00022741"/>
    </source>
</evidence>
<dbReference type="Pfam" id="PF01230">
    <property type="entry name" value="HIT"/>
    <property type="match status" value="1"/>
</dbReference>
<feature type="domain" description="HIT" evidence="6">
    <location>
        <begin position="67"/>
        <end position="175"/>
    </location>
</feature>
<evidence type="ECO:0000313" key="8">
    <source>
        <dbReference type="EMBL" id="EJZ83068.1"/>
    </source>
</evidence>
<feature type="region of interest" description="Disordered" evidence="5">
    <location>
        <begin position="1"/>
        <end position="22"/>
    </location>
</feature>
<evidence type="ECO:0000259" key="6">
    <source>
        <dbReference type="PROSITE" id="PS51084"/>
    </source>
</evidence>
<dbReference type="HOGENOM" id="CLU_056776_1_0_11"/>
<dbReference type="RefSeq" id="WP_004599907.1">
    <property type="nucleotide sequence ID" value="NZ_HF541865.1"/>
</dbReference>
<dbReference type="InterPro" id="IPR011146">
    <property type="entry name" value="HIT-like"/>
</dbReference>
<evidence type="ECO:0000256" key="3">
    <source>
        <dbReference type="PIRSR" id="PIRSR639383-2"/>
    </source>
</evidence>
<protein>
    <recommendedName>
        <fullName evidence="6">HIT domain-containing protein</fullName>
    </recommendedName>
</protein>
<reference evidence="7 10" key="1">
    <citation type="journal article" date="2012" name="J. Bacteriol.">
        <title>Draft Genome Sequence of Turicella otitidis ATCC 51513, Isolated from Middle Ear Fluid from a Child with Otitis Media.</title>
        <authorList>
            <person name="Brinkrolf K."/>
            <person name="Schneider J."/>
            <person name="Knecht M."/>
            <person name="Ruckert C."/>
            <person name="Tauch A."/>
        </authorList>
    </citation>
    <scope>NUCLEOTIDE SEQUENCE [LARGE SCALE GENOMIC DNA]</scope>
    <source>
        <strain evidence="7 10">ATCC 51513</strain>
    </source>
</reference>
<dbReference type="InterPro" id="IPR036265">
    <property type="entry name" value="HIT-like_sf"/>
</dbReference>
<evidence type="ECO:0000256" key="5">
    <source>
        <dbReference type="SAM" id="MobiDB-lite"/>
    </source>
</evidence>
<dbReference type="EMBL" id="CAJZ01000065">
    <property type="protein sequence ID" value="CCI83197.1"/>
    <property type="molecule type" value="Genomic_DNA"/>
</dbReference>
<evidence type="ECO:0000313" key="10">
    <source>
        <dbReference type="Proteomes" id="UP000011016"/>
    </source>
</evidence>
<dbReference type="Proteomes" id="UP000006078">
    <property type="component" value="Unassembled WGS sequence"/>
</dbReference>
<accession>I7L8F5</accession>
<gene>
    <name evidence="7" type="ORF">BN46_0456</name>
    <name evidence="8" type="ORF">HMPREF9719_00017</name>
</gene>
<dbReference type="Gene3D" id="3.30.428.10">
    <property type="entry name" value="HIT-like"/>
    <property type="match status" value="1"/>
</dbReference>
<sequence length="211" mass="23282">MSDSEQPGQPGPAGGSWVDTGYGRPDGIERLWAPYRKAYIAAAPEEREGEEADGAKDSGEESSGDPFLDAPRHDDEDSLIVARGRTVYCLLNLYPYNAGHVMVIPYRQVTELEELTAEERVELMDFTVTAIRALKLIDEPEGFNVGFNLGSGSGGSVRSHLHQHVVPRWSGDANFMTVLGGTKVLPELLKETRRRLASAWREVEAGERRRA</sequence>
<organism evidence="7 10">
    <name type="scientific">Corynebacterium otitidis ATCC 51513</name>
    <dbReference type="NCBI Taxonomy" id="883169"/>
    <lineage>
        <taxon>Bacteria</taxon>
        <taxon>Bacillati</taxon>
        <taxon>Actinomycetota</taxon>
        <taxon>Actinomycetes</taxon>
        <taxon>Mycobacteriales</taxon>
        <taxon>Corynebacteriaceae</taxon>
        <taxon>Corynebacterium</taxon>
    </lineage>
</organism>
<dbReference type="GO" id="GO:0000166">
    <property type="term" value="F:nucleotide binding"/>
    <property type="evidence" value="ECO:0007669"/>
    <property type="project" value="UniProtKB-KW"/>
</dbReference>
<dbReference type="Proteomes" id="UP000011016">
    <property type="component" value="Unassembled WGS sequence"/>
</dbReference>
<feature type="binding site" evidence="3">
    <location>
        <position position="92"/>
    </location>
    <ligand>
        <name>substrate</name>
    </ligand>
</feature>
<reference evidence="8 9" key="2">
    <citation type="submission" date="2012-08" db="EMBL/GenBank/DDBJ databases">
        <title>The Genome Sequence of Turicella otitidis ATCC 51513.</title>
        <authorList>
            <consortium name="The Broad Institute Genome Sequencing Platform"/>
            <person name="Earl A."/>
            <person name="Ward D."/>
            <person name="Feldgarden M."/>
            <person name="Gevers D."/>
            <person name="Huys G."/>
            <person name="Walker B."/>
            <person name="Young S.K."/>
            <person name="Zeng Q."/>
            <person name="Gargeya S."/>
            <person name="Fitzgerald M."/>
            <person name="Haas B."/>
            <person name="Abouelleil A."/>
            <person name="Alvarado L."/>
            <person name="Arachchi H.M."/>
            <person name="Berlin A.M."/>
            <person name="Chapman S.B."/>
            <person name="Goldberg J."/>
            <person name="Griggs A."/>
            <person name="Gujja S."/>
            <person name="Hansen M."/>
            <person name="Howarth C."/>
            <person name="Imamovic A."/>
            <person name="Larimer J."/>
            <person name="McCowen C."/>
            <person name="Montmayeur A."/>
            <person name="Murphy C."/>
            <person name="Neiman D."/>
            <person name="Pearson M."/>
            <person name="Priest M."/>
            <person name="Roberts A."/>
            <person name="Saif S."/>
            <person name="Shea T."/>
            <person name="Sisk P."/>
            <person name="Sykes S."/>
            <person name="Wortman J."/>
            <person name="Nusbaum C."/>
            <person name="Birren B."/>
        </authorList>
    </citation>
    <scope>NUCLEOTIDE SEQUENCE [LARGE SCALE GENOMIC DNA]</scope>
    <source>
        <strain evidence="8 9">ATCC 51513</strain>
    </source>
</reference>
<dbReference type="GO" id="GO:0003824">
    <property type="term" value="F:catalytic activity"/>
    <property type="evidence" value="ECO:0007669"/>
    <property type="project" value="InterPro"/>
</dbReference>
<dbReference type="SUPFAM" id="SSF54197">
    <property type="entry name" value="HIT-like"/>
    <property type="match status" value="1"/>
</dbReference>
<dbReference type="AlphaFoldDB" id="I7L8F5"/>
<dbReference type="CDD" id="cd01275">
    <property type="entry name" value="FHIT"/>
    <property type="match status" value="1"/>
</dbReference>
<evidence type="ECO:0000256" key="4">
    <source>
        <dbReference type="PROSITE-ProRule" id="PRU00464"/>
    </source>
</evidence>
<dbReference type="OrthoDB" id="9784774at2"/>
<dbReference type="eggNOG" id="COG0537">
    <property type="taxonomic scope" value="Bacteria"/>
</dbReference>
<dbReference type="STRING" id="29321.AAV33_05755"/>
<keyword evidence="1" id="KW-0547">Nucleotide-binding</keyword>
<dbReference type="PATRIC" id="fig|883169.3.peg.17"/>
<dbReference type="PROSITE" id="PS51084">
    <property type="entry name" value="HIT_2"/>
    <property type="match status" value="1"/>
</dbReference>
<feature type="binding site" evidence="3">
    <location>
        <begin position="154"/>
        <end position="157"/>
    </location>
    <ligand>
        <name>substrate</name>
    </ligand>
</feature>